<dbReference type="PANTHER" id="PTHR30627">
    <property type="entry name" value="PEPTIDOGLYCAN D,D-TRANSPEPTIDASE"/>
    <property type="match status" value="1"/>
</dbReference>
<evidence type="ECO:0000256" key="2">
    <source>
        <dbReference type="ARBA" id="ARBA00007171"/>
    </source>
</evidence>
<dbReference type="GO" id="GO:0008360">
    <property type="term" value="P:regulation of cell shape"/>
    <property type="evidence" value="ECO:0007669"/>
    <property type="project" value="UniProtKB-KW"/>
</dbReference>
<dbReference type="EMBL" id="JACHHV010000015">
    <property type="protein sequence ID" value="MBB5888152.1"/>
    <property type="molecule type" value="Genomic_DNA"/>
</dbReference>
<keyword evidence="12" id="KW-0131">Cell cycle</keyword>
<evidence type="ECO:0000256" key="1">
    <source>
        <dbReference type="ARBA" id="ARBA00004162"/>
    </source>
</evidence>
<dbReference type="RefSeq" id="WP_183539931.1">
    <property type="nucleotide sequence ID" value="NZ_JACHHV010000015.1"/>
</dbReference>
<evidence type="ECO:0000256" key="11">
    <source>
        <dbReference type="ARBA" id="ARBA00023251"/>
    </source>
</evidence>
<dbReference type="Gene3D" id="2.20.70.70">
    <property type="match status" value="1"/>
</dbReference>
<evidence type="ECO:0000256" key="12">
    <source>
        <dbReference type="ARBA" id="ARBA00023306"/>
    </source>
</evidence>
<evidence type="ECO:0000313" key="17">
    <source>
        <dbReference type="EMBL" id="MBB5888152.1"/>
    </source>
</evidence>
<organism evidence="17 18">
    <name type="scientific">Lactovum miscens</name>
    <dbReference type="NCBI Taxonomy" id="190387"/>
    <lineage>
        <taxon>Bacteria</taxon>
        <taxon>Bacillati</taxon>
        <taxon>Bacillota</taxon>
        <taxon>Bacilli</taxon>
        <taxon>Lactobacillales</taxon>
        <taxon>Streptococcaceae</taxon>
        <taxon>Lactovum</taxon>
    </lineage>
</organism>
<name>A0A841C987_9LACT</name>
<evidence type="ECO:0000256" key="14">
    <source>
        <dbReference type="ARBA" id="ARBA00055980"/>
    </source>
</evidence>
<comment type="similarity">
    <text evidence="2">Belongs to the transpeptidase family.</text>
</comment>
<keyword evidence="10 15" id="KW-0472">Membrane</keyword>
<keyword evidence="18" id="KW-1185">Reference proteome</keyword>
<dbReference type="GO" id="GO:0046677">
    <property type="term" value="P:response to antibiotic"/>
    <property type="evidence" value="ECO:0007669"/>
    <property type="project" value="UniProtKB-KW"/>
</dbReference>
<evidence type="ECO:0000256" key="15">
    <source>
        <dbReference type="SAM" id="Phobius"/>
    </source>
</evidence>
<feature type="transmembrane region" description="Helical" evidence="15">
    <location>
        <begin position="26"/>
        <end position="46"/>
    </location>
</feature>
<keyword evidence="17" id="KW-0808">Transferase</keyword>
<proteinExistence type="inferred from homology"/>
<dbReference type="CDD" id="cd06576">
    <property type="entry name" value="PASTA_Pbp2x-like_1"/>
    <property type="match status" value="1"/>
</dbReference>
<dbReference type="SMART" id="SM00740">
    <property type="entry name" value="PASTA"/>
    <property type="match status" value="2"/>
</dbReference>
<comment type="function">
    <text evidence="14">A transpeptidase that forms peptide cross-links between adjacent glycan strands in cell wall peptidoglycan (PG). Part of the divisome machinery that synthesizes the septal cross wall. Beta-lactams inactivate the PBPs by acylating an essential serine residue in the active site of these proteins.</text>
</comment>
<sequence>MNRIKKQAAASKMTPYENRRAVAQRLFYITLIIFIFIILRLTWIVAANTINGVDLAKAAKANYTETFTVYPKRGTIYDRTGKPIAVDSSVFTIYVTEDKNFVDTSGKKLYAEPSEFVSLEDLLLKELNIPKADSDSQLRRKGTLQAYFGTAGNNISFDKKAEIEKAEQAAGLKGIGFDTNLARQYQNGVFASQFIGTAGLKDPGDPASGLVGKNGGVEQAMDSVLQGSPSTETVEKDQYGRAIPGAIVSQTTAKDGSDVYLTISSDLQTNLENQLNTFVTNDKPQQVSAVLMEAKTGDILAVSQRPTYDPNNMSTNNDPNFSWGSNLYQGAYEPGSTIKTFLVASAMDTGNWHPNDTYQRTLQVADTTINDWDWNENGHFSISDTFTYAQGFAWSSNTGMGKVELAEGYGVWGNYLQRFGFAKPTRLGMGGESFGSMLPDSVSQTMSAFGQGIDVTMIQMLKGWTSFANNGEMLEPHFINKIVNPNTNQVLQSSKEVIGKPISSSTAKSIDQLMVTVGSDGTYGTANYGVYKNKGHESIFKINGQVPAIKTGTAQIANPDPTKGGYLEGTNDTLNSVVILYPAENPDYIFYMTTKIAQNYQLPDVATLADNLITQAETLKPTLDDTKMSIPNAKIKVDDYNGKSTGDTMDALRRKLLQPVAIGDGGTIVAQSIPAKKQVDANSKILLLTNGNHIMPDMYGWSKSMVEQLAKWYNVSVTFNGDTGQKGKSSPGHVTKQSADQLTNVKTGDSWTVTLGNTE</sequence>
<keyword evidence="8" id="KW-0573">Peptidoglycan synthesis</keyword>
<evidence type="ECO:0000259" key="16">
    <source>
        <dbReference type="PROSITE" id="PS51178"/>
    </source>
</evidence>
<dbReference type="Gene3D" id="3.40.710.10">
    <property type="entry name" value="DD-peptidase/beta-lactamase superfamily"/>
    <property type="match status" value="1"/>
</dbReference>
<dbReference type="AlphaFoldDB" id="A0A841C987"/>
<dbReference type="GO" id="GO:0051301">
    <property type="term" value="P:cell division"/>
    <property type="evidence" value="ECO:0007669"/>
    <property type="project" value="UniProtKB-KW"/>
</dbReference>
<reference evidence="17 18" key="1">
    <citation type="submission" date="2020-08" db="EMBL/GenBank/DDBJ databases">
        <title>Genomic Encyclopedia of Type Strains, Phase IV (KMG-IV): sequencing the most valuable type-strain genomes for metagenomic binning, comparative biology and taxonomic classification.</title>
        <authorList>
            <person name="Goeker M."/>
        </authorList>
    </citation>
    <scope>NUCLEOTIDE SEQUENCE [LARGE SCALE GENOMIC DNA]</scope>
    <source>
        <strain evidence="17 18">DSM 14925</strain>
    </source>
</reference>
<dbReference type="InterPro" id="IPR005311">
    <property type="entry name" value="PBP_dimer"/>
</dbReference>
<dbReference type="EC" id="2.3.2.-" evidence="17"/>
<evidence type="ECO:0000256" key="6">
    <source>
        <dbReference type="ARBA" id="ARBA00022737"/>
    </source>
</evidence>
<feature type="domain" description="PASTA" evidence="16">
    <location>
        <begin position="631"/>
        <end position="691"/>
    </location>
</feature>
<evidence type="ECO:0000256" key="9">
    <source>
        <dbReference type="ARBA" id="ARBA00022989"/>
    </source>
</evidence>
<dbReference type="FunFam" id="3.40.710.10:FF:000095">
    <property type="entry name" value="Penicillin-binding protein 2x"/>
    <property type="match status" value="1"/>
</dbReference>
<keyword evidence="6" id="KW-0677">Repeat</keyword>
<dbReference type="Pfam" id="PF03717">
    <property type="entry name" value="PBP_dimer"/>
    <property type="match status" value="1"/>
</dbReference>
<keyword evidence="3" id="KW-1003">Cell membrane</keyword>
<keyword evidence="13" id="KW-0961">Cell wall biogenesis/degradation</keyword>
<dbReference type="Pfam" id="PF03793">
    <property type="entry name" value="PASTA"/>
    <property type="match status" value="2"/>
</dbReference>
<dbReference type="InterPro" id="IPR012338">
    <property type="entry name" value="Beta-lactam/transpept-like"/>
</dbReference>
<dbReference type="PANTHER" id="PTHR30627:SF26">
    <property type="entry name" value="PENICILLIN-BINDING PROTEIN 2B"/>
    <property type="match status" value="1"/>
</dbReference>
<dbReference type="SUPFAM" id="SSF54184">
    <property type="entry name" value="Penicillin-binding protein 2x (pbp-2x), c-terminal domain"/>
    <property type="match status" value="2"/>
</dbReference>
<dbReference type="Pfam" id="PF00905">
    <property type="entry name" value="Transpeptidase"/>
    <property type="match status" value="1"/>
</dbReference>
<dbReference type="SUPFAM" id="SSF56519">
    <property type="entry name" value="Penicillin binding protein dimerisation domain"/>
    <property type="match status" value="1"/>
</dbReference>
<dbReference type="Proteomes" id="UP000562464">
    <property type="component" value="Unassembled WGS sequence"/>
</dbReference>
<evidence type="ECO:0000313" key="18">
    <source>
        <dbReference type="Proteomes" id="UP000562464"/>
    </source>
</evidence>
<keyword evidence="11" id="KW-0046">Antibiotic resistance</keyword>
<accession>A0A841C987</accession>
<evidence type="ECO:0000256" key="4">
    <source>
        <dbReference type="ARBA" id="ARBA00022618"/>
    </source>
</evidence>
<dbReference type="GO" id="GO:0071555">
    <property type="term" value="P:cell wall organization"/>
    <property type="evidence" value="ECO:0007669"/>
    <property type="project" value="UniProtKB-KW"/>
</dbReference>
<keyword evidence="4" id="KW-0132">Cell division</keyword>
<dbReference type="GO" id="GO:0008658">
    <property type="term" value="F:penicillin binding"/>
    <property type="evidence" value="ECO:0007669"/>
    <property type="project" value="InterPro"/>
</dbReference>
<dbReference type="GO" id="GO:0005886">
    <property type="term" value="C:plasma membrane"/>
    <property type="evidence" value="ECO:0007669"/>
    <property type="project" value="UniProtKB-SubCell"/>
</dbReference>
<evidence type="ECO:0000256" key="7">
    <source>
        <dbReference type="ARBA" id="ARBA00022960"/>
    </source>
</evidence>
<comment type="subcellular location">
    <subcellularLocation>
        <location evidence="1">Cell membrane</location>
        <topology evidence="1">Single-pass membrane protein</topology>
    </subcellularLocation>
</comment>
<dbReference type="InterPro" id="IPR050515">
    <property type="entry name" value="Beta-lactam/transpept"/>
</dbReference>
<dbReference type="PROSITE" id="PS51178">
    <property type="entry name" value="PASTA"/>
    <property type="match status" value="2"/>
</dbReference>
<dbReference type="Gene3D" id="3.30.70.2110">
    <property type="match status" value="1"/>
</dbReference>
<keyword evidence="17" id="KW-0012">Acyltransferase</keyword>
<feature type="domain" description="PASTA" evidence="16">
    <location>
        <begin position="692"/>
        <end position="757"/>
    </location>
</feature>
<protein>
    <submittedName>
        <fullName evidence="17">Penicillin-binding protein 2X</fullName>
        <ecNumber evidence="17">2.3.2.-</ecNumber>
    </submittedName>
</protein>
<evidence type="ECO:0000256" key="3">
    <source>
        <dbReference type="ARBA" id="ARBA00022475"/>
    </source>
</evidence>
<comment type="caution">
    <text evidence="17">The sequence shown here is derived from an EMBL/GenBank/DDBJ whole genome shotgun (WGS) entry which is preliminary data.</text>
</comment>
<dbReference type="CDD" id="cd06575">
    <property type="entry name" value="PASTA_Pbp2x-like_2"/>
    <property type="match status" value="1"/>
</dbReference>
<gene>
    <name evidence="17" type="ORF">HNQ37_001044</name>
</gene>
<dbReference type="SUPFAM" id="SSF56601">
    <property type="entry name" value="beta-lactamase/transpeptidase-like"/>
    <property type="match status" value="1"/>
</dbReference>
<keyword evidence="7" id="KW-0133">Cell shape</keyword>
<keyword evidence="9 15" id="KW-1133">Transmembrane helix</keyword>
<evidence type="ECO:0000256" key="13">
    <source>
        <dbReference type="ARBA" id="ARBA00023316"/>
    </source>
</evidence>
<dbReference type="InterPro" id="IPR036138">
    <property type="entry name" value="PBP_dimer_sf"/>
</dbReference>
<dbReference type="Gene3D" id="3.90.1310.10">
    <property type="entry name" value="Penicillin-binding protein 2a (Domain 2)"/>
    <property type="match status" value="1"/>
</dbReference>
<dbReference type="InterPro" id="IPR001460">
    <property type="entry name" value="PCN-bd_Tpept"/>
</dbReference>
<dbReference type="GO" id="GO:0009252">
    <property type="term" value="P:peptidoglycan biosynthetic process"/>
    <property type="evidence" value="ECO:0007669"/>
    <property type="project" value="UniProtKB-KW"/>
</dbReference>
<dbReference type="InterPro" id="IPR005543">
    <property type="entry name" value="PASTA_dom"/>
</dbReference>
<evidence type="ECO:0000256" key="5">
    <source>
        <dbReference type="ARBA" id="ARBA00022692"/>
    </source>
</evidence>
<keyword evidence="5 15" id="KW-0812">Transmembrane</keyword>
<evidence type="ECO:0000256" key="8">
    <source>
        <dbReference type="ARBA" id="ARBA00022984"/>
    </source>
</evidence>
<evidence type="ECO:0000256" key="10">
    <source>
        <dbReference type="ARBA" id="ARBA00023136"/>
    </source>
</evidence>
<dbReference type="GO" id="GO:0016746">
    <property type="term" value="F:acyltransferase activity"/>
    <property type="evidence" value="ECO:0007669"/>
    <property type="project" value="UniProtKB-KW"/>
</dbReference>